<dbReference type="Proteomes" id="UP000001304">
    <property type="component" value="Chromosome"/>
</dbReference>
<proteinExistence type="predicted"/>
<name>E0STL5_IGNAA</name>
<keyword evidence="2" id="KW-1185">Reference proteome</keyword>
<dbReference type="BioCyc" id="IAGG583356:GHAH-797-MONOMER"/>
<dbReference type="STRING" id="583356.Igag_0808"/>
<sequence>MVETKLQLLRRWRNVVEIVARVVGELYPEAEVYLFGGAAEGRLTVLI</sequence>
<dbReference type="HOGENOM" id="CLU_3163077_0_0_2"/>
<accession>E0STL5</accession>
<gene>
    <name evidence="1" type="ordered locus">Igag_0808</name>
</gene>
<evidence type="ECO:0000313" key="2">
    <source>
        <dbReference type="Proteomes" id="UP000001304"/>
    </source>
</evidence>
<dbReference type="KEGG" id="iag:Igag_0808"/>
<protein>
    <submittedName>
        <fullName evidence="1">DNA polymerase beta subunit</fullName>
    </submittedName>
</protein>
<reference evidence="1 2" key="1">
    <citation type="journal article" date="2010" name="Stand. Genomic Sci.">
        <title>Complete genome sequence of Ignisphaera aggregans type strain (AQ1.S1).</title>
        <authorList>
            <person name="Goker M."/>
            <person name="Held B."/>
            <person name="Lapidus A."/>
            <person name="Nolan M."/>
            <person name="Spring S."/>
            <person name="Yasawong M."/>
            <person name="Lucas S."/>
            <person name="Glavina Del Rio T."/>
            <person name="Tice H."/>
            <person name="Cheng J.F."/>
            <person name="Goodwin L."/>
            <person name="Tapia R."/>
            <person name="Pitluck S."/>
            <person name="Liolios K."/>
            <person name="Ivanova N."/>
            <person name="Mavromatis K."/>
            <person name="Mikhailova N."/>
            <person name="Pati A."/>
            <person name="Chen A."/>
            <person name="Palaniappan K."/>
            <person name="Brambilla E."/>
            <person name="Land M."/>
            <person name="Hauser L."/>
            <person name="Chang Y.J."/>
            <person name="Jeffries C.D."/>
            <person name="Brettin T."/>
            <person name="Detter J.C."/>
            <person name="Han C."/>
            <person name="Rohde M."/>
            <person name="Sikorski J."/>
            <person name="Woyke T."/>
            <person name="Bristow J."/>
            <person name="Eisen J.A."/>
            <person name="Markowitz V."/>
            <person name="Hugenholtz P."/>
            <person name="Kyrpides N.C."/>
            <person name="Klenk H.P."/>
        </authorList>
    </citation>
    <scope>NUCLEOTIDE SEQUENCE [LARGE SCALE GENOMIC DNA]</scope>
    <source>
        <strain evidence="2">DSM 17230 / JCM 13409 / AQ1.S1</strain>
    </source>
</reference>
<evidence type="ECO:0000313" key="1">
    <source>
        <dbReference type="EMBL" id="ADM27631.1"/>
    </source>
</evidence>
<dbReference type="EMBL" id="CP002098">
    <property type="protein sequence ID" value="ADM27631.1"/>
    <property type="molecule type" value="Genomic_DNA"/>
</dbReference>
<dbReference type="AlphaFoldDB" id="E0STL5"/>
<organism evidence="1 2">
    <name type="scientific">Ignisphaera aggregans (strain DSM 17230 / JCM 13409 / AQ1.S1)</name>
    <dbReference type="NCBI Taxonomy" id="583356"/>
    <lineage>
        <taxon>Archaea</taxon>
        <taxon>Thermoproteota</taxon>
        <taxon>Thermoprotei</taxon>
        <taxon>Desulfurococcales</taxon>
        <taxon>Desulfurococcaceae</taxon>
        <taxon>Ignisphaera</taxon>
    </lineage>
</organism>